<proteinExistence type="predicted"/>
<dbReference type="AlphaFoldDB" id="A0A8K1C924"/>
<feature type="region of interest" description="Disordered" evidence="1">
    <location>
        <begin position="94"/>
        <end position="120"/>
    </location>
</feature>
<gene>
    <name evidence="2" type="ORF">Poli38472_007074</name>
</gene>
<keyword evidence="3" id="KW-1185">Reference proteome</keyword>
<feature type="compositionally biased region" description="Polar residues" evidence="1">
    <location>
        <begin position="98"/>
        <end position="107"/>
    </location>
</feature>
<reference evidence="2" key="1">
    <citation type="submission" date="2019-03" db="EMBL/GenBank/DDBJ databases">
        <title>Long read genome sequence of the mycoparasitic Pythium oligandrum ATCC 38472 isolated from sugarbeet rhizosphere.</title>
        <authorList>
            <person name="Gaulin E."/>
        </authorList>
    </citation>
    <scope>NUCLEOTIDE SEQUENCE</scope>
    <source>
        <strain evidence="2">ATCC 38472_TT</strain>
    </source>
</reference>
<accession>A0A8K1C924</accession>
<organism evidence="2 3">
    <name type="scientific">Pythium oligandrum</name>
    <name type="common">Mycoparasitic fungus</name>
    <dbReference type="NCBI Taxonomy" id="41045"/>
    <lineage>
        <taxon>Eukaryota</taxon>
        <taxon>Sar</taxon>
        <taxon>Stramenopiles</taxon>
        <taxon>Oomycota</taxon>
        <taxon>Peronosporomycetes</taxon>
        <taxon>Pythiales</taxon>
        <taxon>Pythiaceae</taxon>
        <taxon>Pythium</taxon>
    </lineage>
</organism>
<evidence type="ECO:0000313" key="3">
    <source>
        <dbReference type="Proteomes" id="UP000794436"/>
    </source>
</evidence>
<protein>
    <submittedName>
        <fullName evidence="2">Uncharacterized protein</fullName>
    </submittedName>
</protein>
<comment type="caution">
    <text evidence="2">The sequence shown here is derived from an EMBL/GenBank/DDBJ whole genome shotgun (WGS) entry which is preliminary data.</text>
</comment>
<dbReference type="Proteomes" id="UP000794436">
    <property type="component" value="Unassembled WGS sequence"/>
</dbReference>
<name>A0A8K1C924_PYTOL</name>
<dbReference type="EMBL" id="SPLM01000110">
    <property type="protein sequence ID" value="TMW58929.1"/>
    <property type="molecule type" value="Genomic_DNA"/>
</dbReference>
<sequence length="194" mass="22442">MLLCLQEGVQITLSEVNTTSQWVLREWRRITSEQDKQRSQKRWYSLALTRSDVSMTSQSVLKEWKRITTEQEKRRSQKRWYSIHTLWGLLTPSRGNELGTSSTSAPTEQHDEGHSTSSMADDLRSISAIQHWTLERAKHAVTKWRLTNPQPDGTEHKLVCLERSLQHARAATGAFNILSIMLRGRNPNSRVYVE</sequence>
<evidence type="ECO:0000256" key="1">
    <source>
        <dbReference type="SAM" id="MobiDB-lite"/>
    </source>
</evidence>
<evidence type="ECO:0000313" key="2">
    <source>
        <dbReference type="EMBL" id="TMW58929.1"/>
    </source>
</evidence>